<accession>A0A1I5UPR2</accession>
<dbReference type="EMBL" id="FOXD01000014">
    <property type="protein sequence ID" value="SFP97273.1"/>
    <property type="molecule type" value="Genomic_DNA"/>
</dbReference>
<evidence type="ECO:0000256" key="1">
    <source>
        <dbReference type="SAM" id="Phobius"/>
    </source>
</evidence>
<feature type="transmembrane region" description="Helical" evidence="1">
    <location>
        <begin position="78"/>
        <end position="97"/>
    </location>
</feature>
<dbReference type="AlphaFoldDB" id="A0A1I5UPR2"/>
<feature type="transmembrane region" description="Helical" evidence="1">
    <location>
        <begin position="39"/>
        <end position="58"/>
    </location>
</feature>
<keyword evidence="1" id="KW-0472">Membrane</keyword>
<evidence type="ECO:0008006" key="4">
    <source>
        <dbReference type="Google" id="ProtNLM"/>
    </source>
</evidence>
<protein>
    <recommendedName>
        <fullName evidence="4">Amino acid permease</fullName>
    </recommendedName>
</protein>
<gene>
    <name evidence="2" type="ORF">SAMN05518683_1147</name>
</gene>
<evidence type="ECO:0000313" key="2">
    <source>
        <dbReference type="EMBL" id="SFP97273.1"/>
    </source>
</evidence>
<sequence>MIGAIVTGFSAYSYIQMSHTYPDAGGIGMFFVKAYGKGTITAVASLLMAVTMVINQSLVARTFGTYTQQLFNIDNNTFFVPALGVLLLGFAFIINITNN</sequence>
<reference evidence="3" key="1">
    <citation type="submission" date="2016-10" db="EMBL/GenBank/DDBJ databases">
        <authorList>
            <person name="Varghese N."/>
            <person name="Submissions S."/>
        </authorList>
    </citation>
    <scope>NUCLEOTIDE SEQUENCE [LARGE SCALE GENOMIC DNA]</scope>
    <source>
        <strain evidence="3">S7</strain>
    </source>
</reference>
<keyword evidence="3" id="KW-1185">Reference proteome</keyword>
<keyword evidence="1" id="KW-0812">Transmembrane</keyword>
<organism evidence="2 3">
    <name type="scientific">Salibacterium halotolerans</name>
    <dbReference type="NCBI Taxonomy" id="1884432"/>
    <lineage>
        <taxon>Bacteria</taxon>
        <taxon>Bacillati</taxon>
        <taxon>Bacillota</taxon>
        <taxon>Bacilli</taxon>
        <taxon>Bacillales</taxon>
        <taxon>Bacillaceae</taxon>
    </lineage>
</organism>
<dbReference type="RefSeq" id="WP_244504325.1">
    <property type="nucleotide sequence ID" value="NZ_FOXD01000014.1"/>
</dbReference>
<evidence type="ECO:0000313" key="3">
    <source>
        <dbReference type="Proteomes" id="UP000198892"/>
    </source>
</evidence>
<dbReference type="STRING" id="1884432.SAMN05518683_1147"/>
<proteinExistence type="predicted"/>
<dbReference type="Gene3D" id="1.20.1740.10">
    <property type="entry name" value="Amino acid/polyamine transporter I"/>
    <property type="match status" value="1"/>
</dbReference>
<dbReference type="Proteomes" id="UP000198892">
    <property type="component" value="Unassembled WGS sequence"/>
</dbReference>
<name>A0A1I5UPR2_9BACI</name>
<keyword evidence="1" id="KW-1133">Transmembrane helix</keyword>